<name>A0A9W7L9T0_9STRA</name>
<dbReference type="Proteomes" id="UP001165065">
    <property type="component" value="Unassembled WGS sequence"/>
</dbReference>
<comment type="caution">
    <text evidence="2">The sequence shown here is derived from an EMBL/GenBank/DDBJ whole genome shotgun (WGS) entry which is preliminary data.</text>
</comment>
<protein>
    <submittedName>
        <fullName evidence="2">Uncharacterized protein</fullName>
    </submittedName>
</protein>
<dbReference type="PANTHER" id="PTHR30353">
    <property type="entry name" value="INNER MEMBRANE PROTEIN DEDA-RELATED"/>
    <property type="match status" value="1"/>
</dbReference>
<accession>A0A9W7L9T0</accession>
<dbReference type="InterPro" id="IPR032818">
    <property type="entry name" value="DedA-like"/>
</dbReference>
<proteinExistence type="predicted"/>
<keyword evidence="1" id="KW-0472">Membrane</keyword>
<organism evidence="2 3">
    <name type="scientific">Triparma columacea</name>
    <dbReference type="NCBI Taxonomy" id="722753"/>
    <lineage>
        <taxon>Eukaryota</taxon>
        <taxon>Sar</taxon>
        <taxon>Stramenopiles</taxon>
        <taxon>Ochrophyta</taxon>
        <taxon>Bolidophyceae</taxon>
        <taxon>Parmales</taxon>
        <taxon>Triparmaceae</taxon>
        <taxon>Triparma</taxon>
    </lineage>
</organism>
<feature type="transmembrane region" description="Helical" evidence="1">
    <location>
        <begin position="164"/>
        <end position="189"/>
    </location>
</feature>
<keyword evidence="3" id="KW-1185">Reference proteome</keyword>
<gene>
    <name evidence="2" type="ORF">TrCOL_g3630</name>
</gene>
<dbReference type="EMBL" id="BRYA01001224">
    <property type="protein sequence ID" value="GMI40583.1"/>
    <property type="molecule type" value="Genomic_DNA"/>
</dbReference>
<keyword evidence="1" id="KW-0812">Transmembrane</keyword>
<evidence type="ECO:0000313" key="2">
    <source>
        <dbReference type="EMBL" id="GMI40583.1"/>
    </source>
</evidence>
<keyword evidence="1" id="KW-1133">Transmembrane helix</keyword>
<sequence>MKGPLPKFPPLAYLLTLLAAGFGFPVSEDLLVVYATVSEYNSVNTVRKAFLCACVWMGVVGSDLVTYFIGSIIRRTYDFGPVSDSGLGLAGSSSAAPLSPPLTPSSKPLTPKSRLPSFLRKLPPLPGPLKRLLNSPFVGFYVRLMFGFRGPMMLWAGFERIGPLKFLIGSSVGALGSIGIQGAMGLSILKRLK</sequence>
<feature type="transmembrane region" description="Helical" evidence="1">
    <location>
        <begin position="47"/>
        <end position="69"/>
    </location>
</feature>
<dbReference type="PANTHER" id="PTHR30353:SF0">
    <property type="entry name" value="TRANSMEMBRANE PROTEIN"/>
    <property type="match status" value="1"/>
</dbReference>
<reference evidence="3" key="1">
    <citation type="journal article" date="2023" name="Commun. Biol.">
        <title>Genome analysis of Parmales, the sister group of diatoms, reveals the evolutionary specialization of diatoms from phago-mixotrophs to photoautotrophs.</title>
        <authorList>
            <person name="Ban H."/>
            <person name="Sato S."/>
            <person name="Yoshikawa S."/>
            <person name="Yamada K."/>
            <person name="Nakamura Y."/>
            <person name="Ichinomiya M."/>
            <person name="Sato N."/>
            <person name="Blanc-Mathieu R."/>
            <person name="Endo H."/>
            <person name="Kuwata A."/>
            <person name="Ogata H."/>
        </authorList>
    </citation>
    <scope>NUCLEOTIDE SEQUENCE [LARGE SCALE GENOMIC DNA]</scope>
</reference>
<evidence type="ECO:0000313" key="3">
    <source>
        <dbReference type="Proteomes" id="UP001165065"/>
    </source>
</evidence>
<evidence type="ECO:0000256" key="1">
    <source>
        <dbReference type="SAM" id="Phobius"/>
    </source>
</evidence>
<dbReference type="AlphaFoldDB" id="A0A9W7L9T0"/>